<name>A0A936ND21_9ACTN</name>
<dbReference type="EMBL" id="JADJZA010000003">
    <property type="protein sequence ID" value="MBK9296599.1"/>
    <property type="molecule type" value="Genomic_DNA"/>
</dbReference>
<proteinExistence type="predicted"/>
<dbReference type="Proteomes" id="UP000727993">
    <property type="component" value="Unassembled WGS sequence"/>
</dbReference>
<organism evidence="1 2">
    <name type="scientific">Candidatus Neomicrothrix subdominans</name>
    <dbReference type="NCBI Taxonomy" id="2954438"/>
    <lineage>
        <taxon>Bacteria</taxon>
        <taxon>Bacillati</taxon>
        <taxon>Actinomycetota</taxon>
        <taxon>Acidimicrobiia</taxon>
        <taxon>Acidimicrobiales</taxon>
        <taxon>Microthrixaceae</taxon>
        <taxon>Candidatus Neomicrothrix</taxon>
    </lineage>
</organism>
<protein>
    <submittedName>
        <fullName evidence="1">Uncharacterized protein</fullName>
    </submittedName>
</protein>
<reference evidence="1 2" key="1">
    <citation type="submission" date="2020-10" db="EMBL/GenBank/DDBJ databases">
        <title>Connecting structure to function with the recovery of over 1000 high-quality activated sludge metagenome-assembled genomes encoding full-length rRNA genes using long-read sequencing.</title>
        <authorList>
            <person name="Singleton C.M."/>
            <person name="Petriglieri F."/>
            <person name="Kristensen J.M."/>
            <person name="Kirkegaard R.H."/>
            <person name="Michaelsen T.Y."/>
            <person name="Andersen M.H."/>
            <person name="Karst S.M."/>
            <person name="Dueholm M.S."/>
            <person name="Nielsen P.H."/>
            <person name="Albertsen M."/>
        </authorList>
    </citation>
    <scope>NUCLEOTIDE SEQUENCE [LARGE SCALE GENOMIC DNA]</scope>
    <source>
        <strain evidence="1">Lyne_18-Q3-R50-59_MAXAC.006</strain>
    </source>
</reference>
<evidence type="ECO:0000313" key="1">
    <source>
        <dbReference type="EMBL" id="MBK9296599.1"/>
    </source>
</evidence>
<sequence>MTLACFLAVAVLARVDAARDPEREWKPSLAELPNPSAVRLPKLVTSAVPVEPVGDSLRIEFGAGLSQPGDAATVTLPEVPSQLMIVLTGSEAEGRMARNAATGDYSLSTFDAAGRLATIERYPSRAPTGEVAISLVQVDDVLAVWVGSERIGALALGSVSSSTLTPADGLGDVRARLGRVR</sequence>
<dbReference type="AlphaFoldDB" id="A0A936ND21"/>
<accession>A0A936ND21</accession>
<gene>
    <name evidence="1" type="ORF">IPN02_07080</name>
</gene>
<comment type="caution">
    <text evidence="1">The sequence shown here is derived from an EMBL/GenBank/DDBJ whole genome shotgun (WGS) entry which is preliminary data.</text>
</comment>
<evidence type="ECO:0000313" key="2">
    <source>
        <dbReference type="Proteomes" id="UP000727993"/>
    </source>
</evidence>